<dbReference type="RefSeq" id="WP_038127924.1">
    <property type="nucleotide sequence ID" value="NZ_AUNB01000002.1"/>
</dbReference>
<dbReference type="Proteomes" id="UP000027471">
    <property type="component" value="Unassembled WGS sequence"/>
</dbReference>
<gene>
    <name evidence="2" type="ORF">DT23_09535</name>
</gene>
<dbReference type="InterPro" id="IPR044922">
    <property type="entry name" value="DUF2063_N_sf"/>
</dbReference>
<dbReference type="AlphaFoldDB" id="A0A074K0M6"/>
<feature type="domain" description="Putative DNA-binding" evidence="1">
    <location>
        <begin position="8"/>
        <end position="96"/>
    </location>
</feature>
<protein>
    <recommendedName>
        <fullName evidence="1">Putative DNA-binding domain-containing protein</fullName>
    </recommendedName>
</protein>
<proteinExistence type="predicted"/>
<name>A0A074K0M6_9RHOB</name>
<dbReference type="EMBL" id="AUNB01000002">
    <property type="protein sequence ID" value="KEO61323.1"/>
    <property type="molecule type" value="Genomic_DNA"/>
</dbReference>
<accession>A0A074K0M6</accession>
<keyword evidence="3" id="KW-1185">Reference proteome</keyword>
<evidence type="ECO:0000313" key="2">
    <source>
        <dbReference type="EMBL" id="KEO61323.1"/>
    </source>
</evidence>
<evidence type="ECO:0000313" key="3">
    <source>
        <dbReference type="Proteomes" id="UP000027471"/>
    </source>
</evidence>
<organism evidence="2 3">
    <name type="scientific">Thioclava indica</name>
    <dbReference type="NCBI Taxonomy" id="1353528"/>
    <lineage>
        <taxon>Bacteria</taxon>
        <taxon>Pseudomonadati</taxon>
        <taxon>Pseudomonadota</taxon>
        <taxon>Alphaproteobacteria</taxon>
        <taxon>Rhodobacterales</taxon>
        <taxon>Paracoccaceae</taxon>
        <taxon>Thioclava</taxon>
    </lineage>
</organism>
<dbReference type="eggNOG" id="COG3219">
    <property type="taxonomic scope" value="Bacteria"/>
</dbReference>
<sequence>MPSHLEFARSFQIALNADQLPVGAQADDASEIAQRFNVYRNNVAYGLAQALSRQFPATERLVGEECFAGMAKIFIEQSPPRSPILTDWGIEFPQFLAGLGSLSSLPYLPDVARIEWARSRAYHAADAKPVDATQLNTLAQHHRLHLHSSVQILTLATPAGSIWASQQPDGPAPPSPESWRPETVMIARRGLANVITQVISPQTGVFIRQLLALQTLATACTQAGPELDLTKALVLLIQNELISDIT</sequence>
<dbReference type="Gene3D" id="1.10.150.690">
    <property type="entry name" value="DUF2063"/>
    <property type="match status" value="1"/>
</dbReference>
<reference evidence="2 3" key="1">
    <citation type="journal article" date="2015" name="Antonie Van Leeuwenhoek">
        <title>Thioclava indica sp. nov., isolated from surface seawater of the Indian Ocean.</title>
        <authorList>
            <person name="Liu Y."/>
            <person name="Lai Q."/>
            <person name="Du J."/>
            <person name="Xu H."/>
            <person name="Jiang L."/>
            <person name="Shao Z."/>
        </authorList>
    </citation>
    <scope>NUCLEOTIDE SEQUENCE [LARGE SCALE GENOMIC DNA]</scope>
    <source>
        <strain evidence="2 3">DT23-4</strain>
    </source>
</reference>
<dbReference type="Pfam" id="PF09836">
    <property type="entry name" value="DUF2063"/>
    <property type="match status" value="1"/>
</dbReference>
<dbReference type="OrthoDB" id="4146344at2"/>
<dbReference type="InterPro" id="IPR018640">
    <property type="entry name" value="DUF2063"/>
</dbReference>
<dbReference type="STRING" id="1353528.DT23_09535"/>
<comment type="caution">
    <text evidence="2">The sequence shown here is derived from an EMBL/GenBank/DDBJ whole genome shotgun (WGS) entry which is preliminary data.</text>
</comment>
<evidence type="ECO:0000259" key="1">
    <source>
        <dbReference type="Pfam" id="PF09836"/>
    </source>
</evidence>